<reference evidence="3" key="1">
    <citation type="journal article" date="2019" name="Int. J. Syst. Evol. Microbiol.">
        <title>The Global Catalogue of Microorganisms (GCM) 10K type strain sequencing project: providing services to taxonomists for standard genome sequencing and annotation.</title>
        <authorList>
            <consortium name="The Broad Institute Genomics Platform"/>
            <consortium name="The Broad Institute Genome Sequencing Center for Infectious Disease"/>
            <person name="Wu L."/>
            <person name="Ma J."/>
        </authorList>
    </citation>
    <scope>NUCLEOTIDE SEQUENCE [LARGE SCALE GENOMIC DNA]</scope>
    <source>
        <strain evidence="3">CCUG 60898</strain>
    </source>
</reference>
<gene>
    <name evidence="2" type="ORF">ACFQ1G_04720</name>
</gene>
<comment type="caution">
    <text evidence="2">The sequence shown here is derived from an EMBL/GenBank/DDBJ whole genome shotgun (WGS) entry which is preliminary data.</text>
</comment>
<evidence type="ECO:0000313" key="2">
    <source>
        <dbReference type="EMBL" id="MFD0976088.1"/>
    </source>
</evidence>
<protein>
    <submittedName>
        <fullName evidence="2">Uncharacterized protein</fullName>
    </submittedName>
</protein>
<feature type="chain" id="PRO_5045968478" evidence="1">
    <location>
        <begin position="28"/>
        <end position="141"/>
    </location>
</feature>
<dbReference type="EMBL" id="JBHTJP010000032">
    <property type="protein sequence ID" value="MFD0976088.1"/>
    <property type="molecule type" value="Genomic_DNA"/>
</dbReference>
<dbReference type="RefSeq" id="WP_380737120.1">
    <property type="nucleotide sequence ID" value="NZ_JBHTJP010000032.1"/>
</dbReference>
<keyword evidence="3" id="KW-1185">Reference proteome</keyword>
<sequence>MKKILPVKNAFKPLAFIFMAILISACSKDIVFPTSEVVPAATAVLKIDQNKSENYEIKLSVENLATPDRLKPSRKNYVVWMVTKKHGTINIGNLRVNRKNKAELETVTPYEPIKVFITAEDGDEVVLPSTQVVMDSGKFKV</sequence>
<accession>A0ABW3IDJ7</accession>
<evidence type="ECO:0000313" key="3">
    <source>
        <dbReference type="Proteomes" id="UP001597100"/>
    </source>
</evidence>
<keyword evidence="1" id="KW-0732">Signal</keyword>
<name>A0ABW3IDJ7_9FLAO</name>
<evidence type="ECO:0000256" key="1">
    <source>
        <dbReference type="SAM" id="SignalP"/>
    </source>
</evidence>
<proteinExistence type="predicted"/>
<dbReference type="PROSITE" id="PS51257">
    <property type="entry name" value="PROKAR_LIPOPROTEIN"/>
    <property type="match status" value="1"/>
</dbReference>
<feature type="signal peptide" evidence="1">
    <location>
        <begin position="1"/>
        <end position="27"/>
    </location>
</feature>
<dbReference type="Proteomes" id="UP001597100">
    <property type="component" value="Unassembled WGS sequence"/>
</dbReference>
<organism evidence="2 3">
    <name type="scientific">Salinimicrobium gaetbulicola</name>
    <dbReference type="NCBI Taxonomy" id="999702"/>
    <lineage>
        <taxon>Bacteria</taxon>
        <taxon>Pseudomonadati</taxon>
        <taxon>Bacteroidota</taxon>
        <taxon>Flavobacteriia</taxon>
        <taxon>Flavobacteriales</taxon>
        <taxon>Flavobacteriaceae</taxon>
        <taxon>Salinimicrobium</taxon>
    </lineage>
</organism>